<organism evidence="1 2">
    <name type="scientific">Mollisia scopiformis</name>
    <name type="common">Conifer needle endophyte fungus</name>
    <name type="synonym">Phialocephala scopiformis</name>
    <dbReference type="NCBI Taxonomy" id="149040"/>
    <lineage>
        <taxon>Eukaryota</taxon>
        <taxon>Fungi</taxon>
        <taxon>Dikarya</taxon>
        <taxon>Ascomycota</taxon>
        <taxon>Pezizomycotina</taxon>
        <taxon>Leotiomycetes</taxon>
        <taxon>Helotiales</taxon>
        <taxon>Mollisiaceae</taxon>
        <taxon>Mollisia</taxon>
    </lineage>
</organism>
<reference evidence="1 2" key="1">
    <citation type="submission" date="2015-10" db="EMBL/GenBank/DDBJ databases">
        <title>Full genome of DAOMC 229536 Phialocephala scopiformis, a fungal endophyte of spruce producing the potent anti-insectan compound rugulosin.</title>
        <authorList>
            <consortium name="DOE Joint Genome Institute"/>
            <person name="Walker A.K."/>
            <person name="Frasz S.L."/>
            <person name="Seifert K.A."/>
            <person name="Miller J.D."/>
            <person name="Mondo S.J."/>
            <person name="Labutti K."/>
            <person name="Lipzen A."/>
            <person name="Dockter R."/>
            <person name="Kennedy M."/>
            <person name="Grigoriev I.V."/>
            <person name="Spatafora J.W."/>
        </authorList>
    </citation>
    <scope>NUCLEOTIDE SEQUENCE [LARGE SCALE GENOMIC DNA]</scope>
    <source>
        <strain evidence="1 2">CBS 120377</strain>
    </source>
</reference>
<dbReference type="Proteomes" id="UP000070700">
    <property type="component" value="Unassembled WGS sequence"/>
</dbReference>
<protein>
    <submittedName>
        <fullName evidence="1">Uncharacterized protein</fullName>
    </submittedName>
</protein>
<dbReference type="RefSeq" id="XP_018063457.1">
    <property type="nucleotide sequence ID" value="XM_018206705.1"/>
</dbReference>
<sequence>MIISSRYPISRIPLDRCRERQVSSFRFLWRLQPCLEKGRQRPWQLDRVLQVFEGTCHGLGSLPATSIGATKQGRSLEKQRALGDQARIPTPDNSAPCLLICINCPIGFLPVIQSHLSNAYHMLVHSKEKCCQALDSDIDILNTLSKNYQHYIPKVHLMCRKI</sequence>
<dbReference type="AlphaFoldDB" id="A0A132B9L9"/>
<dbReference type="InParanoid" id="A0A132B9L9"/>
<dbReference type="KEGG" id="psco:LY89DRAFT_320013"/>
<keyword evidence="2" id="KW-1185">Reference proteome</keyword>
<dbReference type="GeneID" id="28816431"/>
<evidence type="ECO:0000313" key="2">
    <source>
        <dbReference type="Proteomes" id="UP000070700"/>
    </source>
</evidence>
<gene>
    <name evidence="1" type="ORF">LY89DRAFT_320013</name>
</gene>
<proteinExistence type="predicted"/>
<accession>A0A132B9L9</accession>
<evidence type="ECO:0000313" key="1">
    <source>
        <dbReference type="EMBL" id="KUJ09102.1"/>
    </source>
</evidence>
<name>A0A132B9L9_MOLSC</name>
<dbReference type="EMBL" id="KQ947433">
    <property type="protein sequence ID" value="KUJ09102.1"/>
    <property type="molecule type" value="Genomic_DNA"/>
</dbReference>